<evidence type="ECO:0000256" key="3">
    <source>
        <dbReference type="ARBA" id="ARBA00023125"/>
    </source>
</evidence>
<evidence type="ECO:0000313" key="6">
    <source>
        <dbReference type="Proteomes" id="UP000004191"/>
    </source>
</evidence>
<dbReference type="eggNOG" id="COG0732">
    <property type="taxonomic scope" value="Bacteria"/>
</dbReference>
<name>H3NR38_9FIRM</name>
<keyword evidence="2" id="KW-0680">Restriction system</keyword>
<sequence>MDYSWNTVKVSDLGTIITGKTPRTKEKQNYGGEIPFLTPSDDMDSRYVTKTERSLSIIGEDSVKKQVIPAGSICVSCIGSQLGKVTMTTKKTVTNQQINSIIPNKNYNPLFIYYSMLLIGKKLNFISKTSTAVPIVNKTDFSNMELMVPNIQIQNKIVNILSYLDQKIEVNNKIIANLESQAQAIFKSWFVDFEPFQDGEFVESELGMIPKGWEVTTIGEISKRINGYSYKSSDLADVSKYNMVTLKNFNRNGDMPNDVIKPISLNDRIKYRHFLLENDILVACTDLTQAAEVIGRVLLYSMNEKFDNEIFSMDLVKLVPNSELERLFLYYYLKSPMFKDYAEGVATGTTVLHLPKNAIDNFTVVRPNLYGIELFNKTISPFIELQKVLYKQNQKLAETRDTLLPKLMSGEIDVSNIKIDIEEDNND</sequence>
<dbReference type="GO" id="GO:0003677">
    <property type="term" value="F:DNA binding"/>
    <property type="evidence" value="ECO:0007669"/>
    <property type="project" value="UniProtKB-KW"/>
</dbReference>
<protein>
    <recommendedName>
        <fullName evidence="4">Type I restriction modification DNA specificity domain-containing protein</fullName>
    </recommendedName>
</protein>
<dbReference type="GO" id="GO:0009307">
    <property type="term" value="P:DNA restriction-modification system"/>
    <property type="evidence" value="ECO:0007669"/>
    <property type="project" value="UniProtKB-KW"/>
</dbReference>
<feature type="domain" description="Type I restriction modification DNA specificity" evidence="4">
    <location>
        <begin position="5"/>
        <end position="179"/>
    </location>
</feature>
<gene>
    <name evidence="5" type="ORF">HMPREF9709_01799</name>
</gene>
<dbReference type="HOGENOM" id="CLU_021095_2_1_9"/>
<dbReference type="STRING" id="883114.HMPREF9709_01799"/>
<dbReference type="CDD" id="cd17516">
    <property type="entry name" value="RMtype1_S_HinAWORF1578P-TRD2-CR2_like"/>
    <property type="match status" value="1"/>
</dbReference>
<dbReference type="Gene3D" id="1.10.287.1120">
    <property type="entry name" value="Bipartite methylase S protein"/>
    <property type="match status" value="1"/>
</dbReference>
<reference evidence="5 6" key="1">
    <citation type="submission" date="2012-01" db="EMBL/GenBank/DDBJ databases">
        <title>The Genome Sequence of Helcococcus kunzii ATCC 51366.</title>
        <authorList>
            <consortium name="The Broad Institute Genome Sequencing Platform"/>
            <person name="Earl A."/>
            <person name="Ward D."/>
            <person name="Feldgarden M."/>
            <person name="Gevers D."/>
            <person name="Huys G."/>
            <person name="Young S.K."/>
            <person name="Zeng Q."/>
            <person name="Gargeya S."/>
            <person name="Fitzgerald M."/>
            <person name="Haas B."/>
            <person name="Abouelleil A."/>
            <person name="Alvarado L."/>
            <person name="Arachchi H.M."/>
            <person name="Berlin A."/>
            <person name="Chapman S.B."/>
            <person name="Gearin G."/>
            <person name="Goldberg J."/>
            <person name="Griggs A."/>
            <person name="Gujja S."/>
            <person name="Hansen M."/>
            <person name="Heiman D."/>
            <person name="Howarth C."/>
            <person name="Larimer J."/>
            <person name="Lui A."/>
            <person name="MacDonald P.J.P."/>
            <person name="McCowen C."/>
            <person name="Montmayeur A."/>
            <person name="Murphy C."/>
            <person name="Neiman D."/>
            <person name="Pearson M."/>
            <person name="Priest M."/>
            <person name="Roberts A."/>
            <person name="Saif S."/>
            <person name="Shea T."/>
            <person name="Sisk P."/>
            <person name="Stolte C."/>
            <person name="Sykes S."/>
            <person name="Wortman J."/>
            <person name="Nusbaum C."/>
            <person name="Birren B."/>
        </authorList>
    </citation>
    <scope>NUCLEOTIDE SEQUENCE [LARGE SCALE GENOMIC DNA]</scope>
    <source>
        <strain evidence="5 6">ATCC 51366</strain>
    </source>
</reference>
<evidence type="ECO:0000313" key="5">
    <source>
        <dbReference type="EMBL" id="EHR31843.1"/>
    </source>
</evidence>
<evidence type="ECO:0000256" key="1">
    <source>
        <dbReference type="ARBA" id="ARBA00010923"/>
    </source>
</evidence>
<dbReference type="AlphaFoldDB" id="H3NR38"/>
<keyword evidence="3" id="KW-0238">DNA-binding</keyword>
<feature type="domain" description="Type I restriction modification DNA specificity" evidence="4">
    <location>
        <begin position="210"/>
        <end position="371"/>
    </location>
</feature>
<dbReference type="OrthoDB" id="9811611at2"/>
<dbReference type="InterPro" id="IPR052021">
    <property type="entry name" value="Type-I_RS_S_subunit"/>
</dbReference>
<dbReference type="RefSeq" id="WP_005399313.1">
    <property type="nucleotide sequence ID" value="NZ_JH601089.1"/>
</dbReference>
<dbReference type="Gene3D" id="3.90.220.20">
    <property type="entry name" value="DNA methylase specificity domains"/>
    <property type="match status" value="2"/>
</dbReference>
<evidence type="ECO:0000256" key="2">
    <source>
        <dbReference type="ARBA" id="ARBA00022747"/>
    </source>
</evidence>
<dbReference type="PANTHER" id="PTHR30408">
    <property type="entry name" value="TYPE-1 RESTRICTION ENZYME ECOKI SPECIFICITY PROTEIN"/>
    <property type="match status" value="1"/>
</dbReference>
<organism evidence="5 6">
    <name type="scientific">Helcococcus kunzii ATCC 51366</name>
    <dbReference type="NCBI Taxonomy" id="883114"/>
    <lineage>
        <taxon>Bacteria</taxon>
        <taxon>Bacillati</taxon>
        <taxon>Bacillota</taxon>
        <taxon>Tissierellia</taxon>
        <taxon>Tissierellales</taxon>
        <taxon>Peptoniphilaceae</taxon>
        <taxon>Helcococcus</taxon>
    </lineage>
</organism>
<dbReference type="GeneID" id="96999857"/>
<dbReference type="EMBL" id="AGEI01000033">
    <property type="protein sequence ID" value="EHR31843.1"/>
    <property type="molecule type" value="Genomic_DNA"/>
</dbReference>
<accession>H3NR38</accession>
<evidence type="ECO:0000259" key="4">
    <source>
        <dbReference type="Pfam" id="PF01420"/>
    </source>
</evidence>
<dbReference type="InterPro" id="IPR044946">
    <property type="entry name" value="Restrct_endonuc_typeI_TRD_sf"/>
</dbReference>
<dbReference type="PATRIC" id="fig|883114.3.peg.1796"/>
<dbReference type="PANTHER" id="PTHR30408:SF12">
    <property type="entry name" value="TYPE I RESTRICTION ENZYME MJAVIII SPECIFICITY SUBUNIT"/>
    <property type="match status" value="1"/>
</dbReference>
<dbReference type="Pfam" id="PF01420">
    <property type="entry name" value="Methylase_S"/>
    <property type="match status" value="2"/>
</dbReference>
<keyword evidence="6" id="KW-1185">Reference proteome</keyword>
<comment type="caution">
    <text evidence="5">The sequence shown here is derived from an EMBL/GenBank/DDBJ whole genome shotgun (WGS) entry which is preliminary data.</text>
</comment>
<comment type="similarity">
    <text evidence="1">Belongs to the type-I restriction system S methylase family.</text>
</comment>
<dbReference type="Proteomes" id="UP000004191">
    <property type="component" value="Unassembled WGS sequence"/>
</dbReference>
<proteinExistence type="inferred from homology"/>
<dbReference type="SUPFAM" id="SSF116734">
    <property type="entry name" value="DNA methylase specificity domain"/>
    <property type="match status" value="2"/>
</dbReference>
<dbReference type="InterPro" id="IPR000055">
    <property type="entry name" value="Restrct_endonuc_typeI_TRD"/>
</dbReference>